<comment type="caution">
    <text evidence="5">The sequence shown here is derived from an EMBL/GenBank/DDBJ whole genome shotgun (WGS) entry which is preliminary data.</text>
</comment>
<organism evidence="5 6">
    <name type="scientific">Candidatus Limadaptatus stercorigallinarum</name>
    <dbReference type="NCBI Taxonomy" id="2840845"/>
    <lineage>
        <taxon>Bacteria</taxon>
        <taxon>Bacillati</taxon>
        <taxon>Bacillota</taxon>
        <taxon>Clostridia</taxon>
        <taxon>Eubacteriales</taxon>
        <taxon>Candidatus Limadaptatus</taxon>
    </lineage>
</organism>
<feature type="domain" description="Diacylglycerol glucosyltransferase N-terminal" evidence="4">
    <location>
        <begin position="77"/>
        <end position="165"/>
    </location>
</feature>
<proteinExistence type="inferred from homology"/>
<dbReference type="GO" id="GO:0016758">
    <property type="term" value="F:hexosyltransferase activity"/>
    <property type="evidence" value="ECO:0007669"/>
    <property type="project" value="InterPro"/>
</dbReference>
<dbReference type="InterPro" id="IPR009695">
    <property type="entry name" value="Diacylglyc_glucosyltr_N"/>
</dbReference>
<dbReference type="EMBL" id="DVMN01000009">
    <property type="protein sequence ID" value="HIU20737.1"/>
    <property type="molecule type" value="Genomic_DNA"/>
</dbReference>
<reference evidence="5" key="1">
    <citation type="submission" date="2020-10" db="EMBL/GenBank/DDBJ databases">
        <authorList>
            <person name="Gilroy R."/>
        </authorList>
    </citation>
    <scope>NUCLEOTIDE SEQUENCE</scope>
    <source>
        <strain evidence="5">1063</strain>
    </source>
</reference>
<dbReference type="AlphaFoldDB" id="A0A9D1L285"/>
<dbReference type="GO" id="GO:0009247">
    <property type="term" value="P:glycolipid biosynthetic process"/>
    <property type="evidence" value="ECO:0007669"/>
    <property type="project" value="InterPro"/>
</dbReference>
<comment type="similarity">
    <text evidence="1">Belongs to the glycosyltransferase 28 family.</text>
</comment>
<evidence type="ECO:0000259" key="4">
    <source>
        <dbReference type="Pfam" id="PF06925"/>
    </source>
</evidence>
<evidence type="ECO:0000313" key="6">
    <source>
        <dbReference type="Proteomes" id="UP000824088"/>
    </source>
</evidence>
<sequence length="354" mass="38683">MQRKPVVLILTSSHEPGSAALAEAVRALGTHRAVVLDEEKYGVRGCFGKLGALASARDERRLPSGGGRHGAVARRRNARVASAVRRYAPEVVVTMTPYAQSAFAEAKRKKGFSVPSVNIVSSFVLPEGNFTSDAADAYIVENADVKAALAKRGIPSRRVMIMGLPYDEERLTPIEAEDGKQELGLPRTPTVFLNEDAKREIVELLGLLVDQGSIINVVCCAADVRRLGALRAKADGAEARSNVVIVTRKELFYDYMRVSDIVVTRYDPVVIYKCFKAGKPVIAFGRSAEEMRNLEYLAANGLIMLARSDIDVVALIYKLMQTDTASEFVEKGTERTEMYSLENTVGYLTSFTGV</sequence>
<accession>A0A9D1L285</accession>
<keyword evidence="2" id="KW-0328">Glycosyltransferase</keyword>
<evidence type="ECO:0000313" key="5">
    <source>
        <dbReference type="EMBL" id="HIU20737.1"/>
    </source>
</evidence>
<evidence type="ECO:0000256" key="1">
    <source>
        <dbReference type="ARBA" id="ARBA00006962"/>
    </source>
</evidence>
<protein>
    <recommendedName>
        <fullName evidence="4">Diacylglycerol glucosyltransferase N-terminal domain-containing protein</fullName>
    </recommendedName>
</protein>
<name>A0A9D1L285_9FIRM</name>
<evidence type="ECO:0000256" key="2">
    <source>
        <dbReference type="ARBA" id="ARBA00022676"/>
    </source>
</evidence>
<reference evidence="5" key="2">
    <citation type="journal article" date="2021" name="PeerJ">
        <title>Extensive microbial diversity within the chicken gut microbiome revealed by metagenomics and culture.</title>
        <authorList>
            <person name="Gilroy R."/>
            <person name="Ravi A."/>
            <person name="Getino M."/>
            <person name="Pursley I."/>
            <person name="Horton D.L."/>
            <person name="Alikhan N.F."/>
            <person name="Baker D."/>
            <person name="Gharbi K."/>
            <person name="Hall N."/>
            <person name="Watson M."/>
            <person name="Adriaenssens E.M."/>
            <person name="Foster-Nyarko E."/>
            <person name="Jarju S."/>
            <person name="Secka A."/>
            <person name="Antonio M."/>
            <person name="Oren A."/>
            <person name="Chaudhuri R.R."/>
            <person name="La Ragione R."/>
            <person name="Hildebrand F."/>
            <person name="Pallen M.J."/>
        </authorList>
    </citation>
    <scope>NUCLEOTIDE SEQUENCE</scope>
    <source>
        <strain evidence="5">1063</strain>
    </source>
</reference>
<gene>
    <name evidence="5" type="ORF">IAD51_00630</name>
</gene>
<dbReference type="PANTHER" id="PTHR43025:SF3">
    <property type="entry name" value="MONOGALACTOSYLDIACYLGLYCEROL SYNTHASE 1, CHLOROPLASTIC"/>
    <property type="match status" value="1"/>
</dbReference>
<dbReference type="InterPro" id="IPR050519">
    <property type="entry name" value="Glycosyltransf_28_UgtP"/>
</dbReference>
<dbReference type="SUPFAM" id="SSF53756">
    <property type="entry name" value="UDP-Glycosyltransferase/glycogen phosphorylase"/>
    <property type="match status" value="1"/>
</dbReference>
<dbReference type="GO" id="GO:0016020">
    <property type="term" value="C:membrane"/>
    <property type="evidence" value="ECO:0007669"/>
    <property type="project" value="GOC"/>
</dbReference>
<dbReference type="Proteomes" id="UP000824088">
    <property type="component" value="Unassembled WGS sequence"/>
</dbReference>
<dbReference type="PANTHER" id="PTHR43025">
    <property type="entry name" value="MONOGALACTOSYLDIACYLGLYCEROL SYNTHASE"/>
    <property type="match status" value="1"/>
</dbReference>
<keyword evidence="3" id="KW-0808">Transferase</keyword>
<evidence type="ECO:0000256" key="3">
    <source>
        <dbReference type="ARBA" id="ARBA00022679"/>
    </source>
</evidence>
<dbReference type="Pfam" id="PF06925">
    <property type="entry name" value="MGDG_synth"/>
    <property type="match status" value="1"/>
</dbReference>